<evidence type="ECO:0000313" key="2">
    <source>
        <dbReference type="Proteomes" id="UP000004994"/>
    </source>
</evidence>
<protein>
    <submittedName>
        <fullName evidence="1">Uncharacterized protein</fullName>
    </submittedName>
</protein>
<name>K4B3S3_SOLLC</name>
<reference evidence="1" key="2">
    <citation type="submission" date="2015-06" db="UniProtKB">
        <authorList>
            <consortium name="EnsemblPlants"/>
        </authorList>
    </citation>
    <scope>IDENTIFICATION</scope>
    <source>
        <strain evidence="1">cv. Heinz 1706</strain>
    </source>
</reference>
<accession>K4B3S3</accession>
<dbReference type="HOGENOM" id="CLU_3192338_0_0_1"/>
<dbReference type="Proteomes" id="UP000004994">
    <property type="component" value="Chromosome 1"/>
</dbReference>
<dbReference type="EnsemblPlants" id="Solyc01g110600.2.1">
    <property type="protein sequence ID" value="Solyc01g110600.2.1"/>
    <property type="gene ID" value="Solyc01g110600.2"/>
</dbReference>
<organism evidence="1">
    <name type="scientific">Solanum lycopersicum</name>
    <name type="common">Tomato</name>
    <name type="synonym">Lycopersicon esculentum</name>
    <dbReference type="NCBI Taxonomy" id="4081"/>
    <lineage>
        <taxon>Eukaryota</taxon>
        <taxon>Viridiplantae</taxon>
        <taxon>Streptophyta</taxon>
        <taxon>Embryophyta</taxon>
        <taxon>Tracheophyta</taxon>
        <taxon>Spermatophyta</taxon>
        <taxon>Magnoliopsida</taxon>
        <taxon>eudicotyledons</taxon>
        <taxon>Gunneridae</taxon>
        <taxon>Pentapetalae</taxon>
        <taxon>asterids</taxon>
        <taxon>lamiids</taxon>
        <taxon>Solanales</taxon>
        <taxon>Solanaceae</taxon>
        <taxon>Solanoideae</taxon>
        <taxon>Solaneae</taxon>
        <taxon>Solanum</taxon>
        <taxon>Solanum subgen. Lycopersicon</taxon>
    </lineage>
</organism>
<dbReference type="InParanoid" id="K4B3S3"/>
<evidence type="ECO:0000313" key="1">
    <source>
        <dbReference type="EnsemblPlants" id="Solyc01g110600.2.1"/>
    </source>
</evidence>
<dbReference type="PaxDb" id="4081-Solyc01g110600.2.1"/>
<keyword evidence="2" id="KW-1185">Reference proteome</keyword>
<sequence>MIEPKFFLSATKETLKLRMTQKRNRFALDFNNLYIVARRNIKGFNN</sequence>
<reference evidence="1" key="1">
    <citation type="journal article" date="2012" name="Nature">
        <title>The tomato genome sequence provides insights into fleshy fruit evolution.</title>
        <authorList>
            <consortium name="Tomato Genome Consortium"/>
        </authorList>
    </citation>
    <scope>NUCLEOTIDE SEQUENCE [LARGE SCALE GENOMIC DNA]</scope>
    <source>
        <strain evidence="1">cv. Heinz 1706</strain>
    </source>
</reference>
<proteinExistence type="predicted"/>
<dbReference type="AlphaFoldDB" id="K4B3S3"/>
<dbReference type="Gramene" id="Solyc01g110600.2.1">
    <property type="protein sequence ID" value="Solyc01g110600.2.1"/>
    <property type="gene ID" value="Solyc01g110600.2"/>
</dbReference>